<comment type="subcellular location">
    <subcellularLocation>
        <location evidence="1">Cytoplasm</location>
    </subcellularLocation>
</comment>
<dbReference type="Gene3D" id="3.40.50.12240">
    <property type="match status" value="1"/>
</dbReference>
<dbReference type="EC" id="7.4.2.8" evidence="8"/>
<dbReference type="InterPro" id="IPR027417">
    <property type="entry name" value="P-loop_NTPase"/>
</dbReference>
<evidence type="ECO:0000256" key="9">
    <source>
        <dbReference type="ARBA" id="ARBA00034006"/>
    </source>
</evidence>
<dbReference type="PROSITE" id="PS00152">
    <property type="entry name" value="ATPASE_ALPHA_BETA"/>
    <property type="match status" value="1"/>
</dbReference>
<sequence>MNNFFSAFRYAAHPTRIQGNILEVMLRDVFIGEICQIKTGIENKEVVGEAIVIGFRNGITILSMMGSSQGYSLQIVVEPTGKSFSVALNNNVLGSMIDIKGHCLLRFDHSEPPEETYNELFPVDANPPSFNDRLPINTLFQSGVRAVDGLLSCGLGQRMGIFASAGTGKTMLMNMFIRFSQADIFVIGLIGERGREVTEFVEELKSDSRCKKTVLICSTSDQPAVDRCNAALVATTVAEYFREQGKHVVLFIDSITRYCRALRDVALTAGELPVRKGYPASVFDKLPAILERPGVTKVGSITAFYTVLLESDDEPDAIGEEVRSILDGHIYLSRKIAASGHYPAIDILGSVSRVFQQITSEKQQQAALKVRQILMRLQDIKLLQELGEYHAGDNALNDEAVNKQALIERFLVQSFKEKAEFQETQEKLYALTS</sequence>
<dbReference type="RefSeq" id="WP_072064444.1">
    <property type="nucleotide sequence ID" value="NZ_CVRY01000005.1"/>
</dbReference>
<dbReference type="PANTHER" id="PTHR15184">
    <property type="entry name" value="ATP SYNTHASE"/>
    <property type="match status" value="1"/>
</dbReference>
<dbReference type="GO" id="GO:0016887">
    <property type="term" value="F:ATP hydrolysis activity"/>
    <property type="evidence" value="ECO:0007669"/>
    <property type="project" value="InterPro"/>
</dbReference>
<evidence type="ECO:0000256" key="8">
    <source>
        <dbReference type="ARBA" id="ARBA00024382"/>
    </source>
</evidence>
<dbReference type="NCBIfam" id="NF006012">
    <property type="entry name" value="PRK08149.1"/>
    <property type="match status" value="1"/>
</dbReference>
<dbReference type="GO" id="GO:0046933">
    <property type="term" value="F:proton-transporting ATP synthase activity, rotational mechanism"/>
    <property type="evidence" value="ECO:0007669"/>
    <property type="project" value="TreeGrafter"/>
</dbReference>
<evidence type="ECO:0000256" key="2">
    <source>
        <dbReference type="ARBA" id="ARBA00022448"/>
    </source>
</evidence>
<keyword evidence="5" id="KW-0067">ATP-binding</keyword>
<feature type="domain" description="AAA+ ATPase" evidence="10">
    <location>
        <begin position="155"/>
        <end position="337"/>
    </location>
</feature>
<dbReference type="SMART" id="SM00382">
    <property type="entry name" value="AAA"/>
    <property type="match status" value="1"/>
</dbReference>
<evidence type="ECO:0000256" key="5">
    <source>
        <dbReference type="ARBA" id="ARBA00022840"/>
    </source>
</evidence>
<evidence type="ECO:0000256" key="3">
    <source>
        <dbReference type="ARBA" id="ARBA00022490"/>
    </source>
</evidence>
<dbReference type="AlphaFoldDB" id="A0A0G4QD38"/>
<keyword evidence="4" id="KW-0547">Nucleotide-binding</keyword>
<keyword evidence="2" id="KW-0813">Transport</keyword>
<dbReference type="GO" id="GO:0008564">
    <property type="term" value="F:protein-exporting ATPase activity"/>
    <property type="evidence" value="ECO:0007669"/>
    <property type="project" value="UniProtKB-EC"/>
</dbReference>
<keyword evidence="7" id="KW-1278">Translocase</keyword>
<dbReference type="Pfam" id="PF00006">
    <property type="entry name" value="ATP-synt_ab"/>
    <property type="match status" value="1"/>
</dbReference>
<dbReference type="InterPro" id="IPR040627">
    <property type="entry name" value="T3SS_ATPase_C"/>
</dbReference>
<comment type="catalytic activity">
    <reaction evidence="9">
        <text>ATP + H2O + cellular proteinSide 1 = ADP + phosphate + cellular proteinSide 2.</text>
        <dbReference type="EC" id="7.4.2.8"/>
    </reaction>
</comment>
<gene>
    <name evidence="11" type="primary">spaL</name>
    <name evidence="11" type="ORF">BN1804_02700</name>
</gene>
<dbReference type="InterPro" id="IPR003593">
    <property type="entry name" value="AAA+_ATPase"/>
</dbReference>
<evidence type="ECO:0000259" key="10">
    <source>
        <dbReference type="SMART" id="SM00382"/>
    </source>
</evidence>
<dbReference type="GO" id="GO:0005737">
    <property type="term" value="C:cytoplasm"/>
    <property type="evidence" value="ECO:0007669"/>
    <property type="project" value="UniProtKB-SubCell"/>
</dbReference>
<dbReference type="GO" id="GO:0030257">
    <property type="term" value="C:type III protein secretion system complex"/>
    <property type="evidence" value="ECO:0007669"/>
    <property type="project" value="InterPro"/>
</dbReference>
<dbReference type="GO" id="GO:0005524">
    <property type="term" value="F:ATP binding"/>
    <property type="evidence" value="ECO:0007669"/>
    <property type="project" value="UniProtKB-KW"/>
</dbReference>
<name>A0A0G4QD38_9GAMM</name>
<protein>
    <recommendedName>
        <fullName evidence="8">protein-secreting ATPase</fullName>
        <ecNumber evidence="8">7.4.2.8</ecNumber>
    </recommendedName>
</protein>
<reference evidence="12" key="1">
    <citation type="submission" date="2015-06" db="EMBL/GenBank/DDBJ databases">
        <authorList>
            <person name="Urmite Genomes"/>
        </authorList>
    </citation>
    <scope>NUCLEOTIDE SEQUENCE [LARGE SCALE GENOMIC DNA]</scope>
    <source>
        <strain evidence="12">CSUR P1867</strain>
    </source>
</reference>
<dbReference type="NCBIfam" id="TIGR01026">
    <property type="entry name" value="fliI_yscN"/>
    <property type="match status" value="1"/>
</dbReference>
<accession>A0A0G4QD38</accession>
<proteinExistence type="predicted"/>
<dbReference type="GO" id="GO:0030254">
    <property type="term" value="P:protein secretion by the type III secretion system"/>
    <property type="evidence" value="ECO:0007669"/>
    <property type="project" value="InterPro"/>
</dbReference>
<dbReference type="InterPro" id="IPR050053">
    <property type="entry name" value="ATPase_alpha/beta_chains"/>
</dbReference>
<dbReference type="CDD" id="cd01426">
    <property type="entry name" value="ATP-synt_F1_V1_A1_AB_FliI_N"/>
    <property type="match status" value="1"/>
</dbReference>
<dbReference type="PANTHER" id="PTHR15184:SF9">
    <property type="entry name" value="SPI-1 TYPE 3 SECRETION SYSTEM ATPASE"/>
    <property type="match status" value="1"/>
</dbReference>
<keyword evidence="6" id="KW-0653">Protein transport</keyword>
<dbReference type="FunFam" id="3.40.50.12240:FF:000002">
    <property type="entry name" value="Flagellum-specific ATP synthase FliI"/>
    <property type="match status" value="1"/>
</dbReference>
<evidence type="ECO:0000313" key="11">
    <source>
        <dbReference type="EMBL" id="CRL63857.1"/>
    </source>
</evidence>
<evidence type="ECO:0000256" key="6">
    <source>
        <dbReference type="ARBA" id="ARBA00022927"/>
    </source>
</evidence>
<dbReference type="EMBL" id="CVRY01000005">
    <property type="protein sequence ID" value="CRL63857.1"/>
    <property type="molecule type" value="Genomic_DNA"/>
</dbReference>
<evidence type="ECO:0000256" key="1">
    <source>
        <dbReference type="ARBA" id="ARBA00004496"/>
    </source>
</evidence>
<dbReference type="SUPFAM" id="SSF52540">
    <property type="entry name" value="P-loop containing nucleoside triphosphate hydrolases"/>
    <property type="match status" value="1"/>
</dbReference>
<keyword evidence="3" id="KW-0963">Cytoplasm</keyword>
<dbReference type="InterPro" id="IPR000194">
    <property type="entry name" value="ATPase_F1/V1/A1_a/bsu_nucl-bd"/>
</dbReference>
<dbReference type="Proteomes" id="UP000183920">
    <property type="component" value="Unassembled WGS sequence"/>
</dbReference>
<organism evidence="11 12">
    <name type="scientific">Proteus penneri</name>
    <dbReference type="NCBI Taxonomy" id="102862"/>
    <lineage>
        <taxon>Bacteria</taxon>
        <taxon>Pseudomonadati</taxon>
        <taxon>Pseudomonadota</taxon>
        <taxon>Gammaproteobacteria</taxon>
        <taxon>Enterobacterales</taxon>
        <taxon>Morganellaceae</taxon>
        <taxon>Proteus</taxon>
    </lineage>
</organism>
<evidence type="ECO:0000256" key="4">
    <source>
        <dbReference type="ARBA" id="ARBA00022741"/>
    </source>
</evidence>
<dbReference type="InterPro" id="IPR005714">
    <property type="entry name" value="ATPase_T3SS_FliI/YscN"/>
</dbReference>
<evidence type="ECO:0000256" key="7">
    <source>
        <dbReference type="ARBA" id="ARBA00022967"/>
    </source>
</evidence>
<dbReference type="InterPro" id="IPR020003">
    <property type="entry name" value="ATPase_a/bsu_AS"/>
</dbReference>
<evidence type="ECO:0000313" key="12">
    <source>
        <dbReference type="Proteomes" id="UP000183920"/>
    </source>
</evidence>
<dbReference type="Pfam" id="PF18269">
    <property type="entry name" value="T3SS_ATPase_C"/>
    <property type="match status" value="1"/>
</dbReference>